<keyword evidence="5 16" id="KW-0349">Heme</keyword>
<dbReference type="Pfam" id="PF00173">
    <property type="entry name" value="Cyt-b5"/>
    <property type="match status" value="1"/>
</dbReference>
<dbReference type="PANTHER" id="PTHR11351">
    <property type="entry name" value="ACYL-COA DESATURASE"/>
    <property type="match status" value="1"/>
</dbReference>
<evidence type="ECO:0000256" key="17">
    <source>
        <dbReference type="SAM" id="Phobius"/>
    </source>
</evidence>
<evidence type="ECO:0000256" key="12">
    <source>
        <dbReference type="ARBA" id="ARBA00023004"/>
    </source>
</evidence>
<dbReference type="InterPro" id="IPR001522">
    <property type="entry name" value="FADS-1_CS"/>
</dbReference>
<feature type="transmembrane region" description="Helical" evidence="17">
    <location>
        <begin position="178"/>
        <end position="199"/>
    </location>
</feature>
<keyword evidence="12 16" id="KW-0408">Iron</keyword>
<feature type="transmembrane region" description="Helical" evidence="17">
    <location>
        <begin position="65"/>
        <end position="85"/>
    </location>
</feature>
<dbReference type="InterPro" id="IPR009160">
    <property type="entry name" value="Acyl-CoA_deSatase_haem/ster-bd"/>
</dbReference>
<evidence type="ECO:0000256" key="6">
    <source>
        <dbReference type="ARBA" id="ARBA00022692"/>
    </source>
</evidence>
<dbReference type="InterPro" id="IPR018506">
    <property type="entry name" value="Cyt_B5_heme-BS"/>
</dbReference>
<keyword evidence="3 16" id="KW-0813">Transport</keyword>
<comment type="function">
    <text evidence="16">Stearoyl-CoA desaturase that utilizes O(2) and electrons from reduced cytochrome b5 to introduce the first double bond into saturated fatty acyl-CoA substrates.</text>
</comment>
<dbReference type="RefSeq" id="XP_046067502.1">
    <property type="nucleotide sequence ID" value="XM_046222390.1"/>
</dbReference>
<dbReference type="GO" id="GO:0020037">
    <property type="term" value="F:heme binding"/>
    <property type="evidence" value="ECO:0007669"/>
    <property type="project" value="InterPro"/>
</dbReference>
<comment type="caution">
    <text evidence="19">The sequence shown here is derived from an EMBL/GenBank/DDBJ whole genome shotgun (WGS) entry which is preliminary data.</text>
</comment>
<evidence type="ECO:0000256" key="3">
    <source>
        <dbReference type="ARBA" id="ARBA00022448"/>
    </source>
</evidence>
<dbReference type="EC" id="1.14.19.1" evidence="16"/>
<feature type="transmembrane region" description="Helical" evidence="17">
    <location>
        <begin position="37"/>
        <end position="53"/>
    </location>
</feature>
<evidence type="ECO:0000256" key="4">
    <source>
        <dbReference type="ARBA" id="ARBA00022516"/>
    </source>
</evidence>
<dbReference type="InterPro" id="IPR015876">
    <property type="entry name" value="Acyl-CoA_DS"/>
</dbReference>
<evidence type="ECO:0000256" key="7">
    <source>
        <dbReference type="ARBA" id="ARBA00022723"/>
    </source>
</evidence>
<evidence type="ECO:0000256" key="1">
    <source>
        <dbReference type="ARBA" id="ARBA00004141"/>
    </source>
</evidence>
<dbReference type="PIRSF" id="PIRSF000345">
    <property type="entry name" value="OLE1"/>
    <property type="match status" value="1"/>
</dbReference>
<keyword evidence="15 16" id="KW-0275">Fatty acid biosynthesis</keyword>
<dbReference type="CDD" id="cd03505">
    <property type="entry name" value="Delta9-FADS-like"/>
    <property type="match status" value="1"/>
</dbReference>
<evidence type="ECO:0000256" key="5">
    <source>
        <dbReference type="ARBA" id="ARBA00022617"/>
    </source>
</evidence>
<comment type="similarity">
    <text evidence="2 16">Belongs to the fatty acid desaturase type 1 family.</text>
</comment>
<dbReference type="PROSITE" id="PS00476">
    <property type="entry name" value="FATTY_ACID_DESATUR_1"/>
    <property type="match status" value="1"/>
</dbReference>
<dbReference type="SUPFAM" id="SSF55856">
    <property type="entry name" value="Cytochrome b5-like heme/steroid binding domain"/>
    <property type="match status" value="1"/>
</dbReference>
<evidence type="ECO:0000256" key="13">
    <source>
        <dbReference type="ARBA" id="ARBA00023098"/>
    </source>
</evidence>
<keyword evidence="6 17" id="KW-0812">Transmembrane</keyword>
<evidence type="ECO:0000256" key="8">
    <source>
        <dbReference type="ARBA" id="ARBA00022832"/>
    </source>
</evidence>
<dbReference type="FunFam" id="3.10.120.10:FF:000004">
    <property type="entry name" value="Acyl-CoA desaturase"/>
    <property type="match status" value="1"/>
</dbReference>
<dbReference type="PRINTS" id="PR00075">
    <property type="entry name" value="FACDDSATRASE"/>
</dbReference>
<evidence type="ECO:0000259" key="18">
    <source>
        <dbReference type="PROSITE" id="PS50255"/>
    </source>
</evidence>
<dbReference type="PROSITE" id="PS00191">
    <property type="entry name" value="CYTOCHROME_B5_1"/>
    <property type="match status" value="1"/>
</dbReference>
<dbReference type="EMBL" id="JAJTJA010000012">
    <property type="protein sequence ID" value="KAH8691410.1"/>
    <property type="molecule type" value="Genomic_DNA"/>
</dbReference>
<dbReference type="InterPro" id="IPR036400">
    <property type="entry name" value="Cyt_B5-like_heme/steroid_sf"/>
</dbReference>
<dbReference type="GeneID" id="70252677"/>
<dbReference type="AlphaFoldDB" id="A0AAD4KME3"/>
<keyword evidence="11 16" id="KW-0560">Oxidoreductase</keyword>
<evidence type="ECO:0000256" key="2">
    <source>
        <dbReference type="ARBA" id="ARBA00009295"/>
    </source>
</evidence>
<feature type="transmembrane region" description="Helical" evidence="17">
    <location>
        <begin position="97"/>
        <end position="119"/>
    </location>
</feature>
<sequence length="434" mass="50185">MVSENPPATHKQEVNTRTQKRHISEEPWTLWNWYQHIYWPYFTFLVIIPLLGIKAAINTPLHRETLILSTIYYFITGLCITAGYHRLWAHRSYSASFPLKFLLALFGTGSLTGSIIFWARDHRAHHRFTDTDHDPYNVKKGFFHAHILWLILKQPKKHNPVDISDLRNDPLVKYQHRYYFPIAFFMTWGFPTLVAGLGWNDWYGGFIYAGIIRTFLVQQATFCVNSLAHYYGDQPFDDKRSARDHYLTSVIALGEGYHNFHHEFPSDYRNGIEFYHADITKWLILVFKTIRLASGLKTFRQNEIDKSRVQQAYRRLDKKKDVLDWGIPREQLPVMEWEEFQNGVKEGRALIAIDGVIHDVTGFITEHPGGETMISSRVGKDGSAAFNGGIYKHSNAANNVLATMRIAVLLGGCEVETLKGNTNMETKEKMKIKS</sequence>
<name>A0AAD4KME3_9EURO</name>
<evidence type="ECO:0000256" key="9">
    <source>
        <dbReference type="ARBA" id="ARBA00022982"/>
    </source>
</evidence>
<keyword evidence="13 16" id="KW-0443">Lipid metabolism</keyword>
<evidence type="ECO:0000313" key="19">
    <source>
        <dbReference type="EMBL" id="KAH8691410.1"/>
    </source>
</evidence>
<dbReference type="Gene3D" id="3.10.120.10">
    <property type="entry name" value="Cytochrome b5-like heme/steroid binding domain"/>
    <property type="match status" value="1"/>
</dbReference>
<dbReference type="Proteomes" id="UP001201262">
    <property type="component" value="Unassembled WGS sequence"/>
</dbReference>
<reference evidence="19" key="1">
    <citation type="submission" date="2021-12" db="EMBL/GenBank/DDBJ databases">
        <title>Convergent genome expansion in fungi linked to evolution of root-endophyte symbiosis.</title>
        <authorList>
            <consortium name="DOE Joint Genome Institute"/>
            <person name="Ke Y.-H."/>
            <person name="Bonito G."/>
            <person name="Liao H.-L."/>
            <person name="Looney B."/>
            <person name="Rojas-Flechas A."/>
            <person name="Nash J."/>
            <person name="Hameed K."/>
            <person name="Schadt C."/>
            <person name="Martin F."/>
            <person name="Crous P.W."/>
            <person name="Miettinen O."/>
            <person name="Magnuson J.K."/>
            <person name="Labbe J."/>
            <person name="Jacobson D."/>
            <person name="Doktycz M.J."/>
            <person name="Veneault-Fourrey C."/>
            <person name="Kuo A."/>
            <person name="Mondo S."/>
            <person name="Calhoun S."/>
            <person name="Riley R."/>
            <person name="Ohm R."/>
            <person name="LaButti K."/>
            <person name="Andreopoulos B."/>
            <person name="Pangilinan J."/>
            <person name="Nolan M."/>
            <person name="Tritt A."/>
            <person name="Clum A."/>
            <person name="Lipzen A."/>
            <person name="Daum C."/>
            <person name="Barry K."/>
            <person name="Grigoriev I.V."/>
            <person name="Vilgalys R."/>
        </authorList>
    </citation>
    <scope>NUCLEOTIDE SEQUENCE</scope>
    <source>
        <strain evidence="19">PMI_201</strain>
    </source>
</reference>
<dbReference type="PANTHER" id="PTHR11351:SF31">
    <property type="entry name" value="DESATURASE 1, ISOFORM A-RELATED"/>
    <property type="match status" value="1"/>
</dbReference>
<comment type="cofactor">
    <cofactor evidence="16">
        <name>Fe(2+)</name>
        <dbReference type="ChEBI" id="CHEBI:29033"/>
    </cofactor>
    <text evidence="16">Expected to bind 2 Fe(2+) ions per subunit.</text>
</comment>
<gene>
    <name evidence="19" type="ORF">BGW36DRAFT_51979</name>
</gene>
<proteinExistence type="inferred from homology"/>
<dbReference type="GO" id="GO:0006636">
    <property type="term" value="P:unsaturated fatty acid biosynthetic process"/>
    <property type="evidence" value="ECO:0007669"/>
    <property type="project" value="UniProtKB-UniRule"/>
</dbReference>
<keyword evidence="14 17" id="KW-0472">Membrane</keyword>
<evidence type="ECO:0000256" key="16">
    <source>
        <dbReference type="PIRNR" id="PIRNR000345"/>
    </source>
</evidence>
<organism evidence="19 20">
    <name type="scientific">Talaromyces proteolyticus</name>
    <dbReference type="NCBI Taxonomy" id="1131652"/>
    <lineage>
        <taxon>Eukaryota</taxon>
        <taxon>Fungi</taxon>
        <taxon>Dikarya</taxon>
        <taxon>Ascomycota</taxon>
        <taxon>Pezizomycotina</taxon>
        <taxon>Eurotiomycetes</taxon>
        <taxon>Eurotiomycetidae</taxon>
        <taxon>Eurotiales</taxon>
        <taxon>Trichocomaceae</taxon>
        <taxon>Talaromyces</taxon>
        <taxon>Talaromyces sect. Bacilispori</taxon>
    </lineage>
</organism>
<comment type="subcellular location">
    <subcellularLocation>
        <location evidence="1">Membrane</location>
        <topology evidence="1">Multi-pass membrane protein</topology>
    </subcellularLocation>
</comment>
<keyword evidence="8 16" id="KW-0276">Fatty acid metabolism</keyword>
<evidence type="ECO:0000256" key="11">
    <source>
        <dbReference type="ARBA" id="ARBA00023002"/>
    </source>
</evidence>
<dbReference type="GO" id="GO:0005506">
    <property type="term" value="F:iron ion binding"/>
    <property type="evidence" value="ECO:0007669"/>
    <property type="project" value="TreeGrafter"/>
</dbReference>
<keyword evidence="10 17" id="KW-1133">Transmembrane helix</keyword>
<evidence type="ECO:0000313" key="20">
    <source>
        <dbReference type="Proteomes" id="UP001201262"/>
    </source>
</evidence>
<accession>A0AAD4KME3</accession>
<keyword evidence="9 16" id="KW-0249">Electron transport</keyword>
<dbReference type="PROSITE" id="PS50255">
    <property type="entry name" value="CYTOCHROME_B5_2"/>
    <property type="match status" value="1"/>
</dbReference>
<dbReference type="SMART" id="SM01117">
    <property type="entry name" value="Cyt-b5"/>
    <property type="match status" value="1"/>
</dbReference>
<evidence type="ECO:0000256" key="14">
    <source>
        <dbReference type="ARBA" id="ARBA00023136"/>
    </source>
</evidence>
<comment type="catalytic activity">
    <reaction evidence="16">
        <text>octadecanoyl-CoA + 2 Fe(II)-[cytochrome b5] + O2 + 2 H(+) = (9Z)-octadecenoyl-CoA + 2 Fe(III)-[cytochrome b5] + 2 H2O</text>
        <dbReference type="Rhea" id="RHEA:19721"/>
        <dbReference type="Rhea" id="RHEA-COMP:10438"/>
        <dbReference type="Rhea" id="RHEA-COMP:10439"/>
        <dbReference type="ChEBI" id="CHEBI:15377"/>
        <dbReference type="ChEBI" id="CHEBI:15378"/>
        <dbReference type="ChEBI" id="CHEBI:15379"/>
        <dbReference type="ChEBI" id="CHEBI:29033"/>
        <dbReference type="ChEBI" id="CHEBI:29034"/>
        <dbReference type="ChEBI" id="CHEBI:57387"/>
        <dbReference type="ChEBI" id="CHEBI:57394"/>
        <dbReference type="EC" id="1.14.19.1"/>
    </reaction>
</comment>
<keyword evidence="20" id="KW-1185">Reference proteome</keyword>
<dbReference type="InterPro" id="IPR001199">
    <property type="entry name" value="Cyt_B5-like_heme/steroid-bd"/>
</dbReference>
<protein>
    <recommendedName>
        <fullName evidence="16">Acyl-CoA desaturase</fullName>
        <ecNumber evidence="16">1.14.19.1</ecNumber>
    </recommendedName>
</protein>
<evidence type="ECO:0000256" key="10">
    <source>
        <dbReference type="ARBA" id="ARBA00022989"/>
    </source>
</evidence>
<keyword evidence="4 16" id="KW-0444">Lipid biosynthesis</keyword>
<keyword evidence="7 16" id="KW-0479">Metal-binding</keyword>
<feature type="domain" description="Cytochrome b5 heme-binding" evidence="18">
    <location>
        <begin position="332"/>
        <end position="410"/>
    </location>
</feature>
<evidence type="ECO:0000256" key="15">
    <source>
        <dbReference type="ARBA" id="ARBA00023160"/>
    </source>
</evidence>
<dbReference type="GO" id="GO:0004768">
    <property type="term" value="F:stearoyl-CoA 9-desaturase activity"/>
    <property type="evidence" value="ECO:0007669"/>
    <property type="project" value="UniProtKB-UniRule"/>
</dbReference>
<dbReference type="GO" id="GO:0005789">
    <property type="term" value="C:endoplasmic reticulum membrane"/>
    <property type="evidence" value="ECO:0007669"/>
    <property type="project" value="TreeGrafter"/>
</dbReference>